<dbReference type="STRING" id="536979.SAMN04488055_4701"/>
<gene>
    <name evidence="2" type="ORF">SAMN04488055_4701</name>
</gene>
<reference evidence="2 3" key="1">
    <citation type="submission" date="2016-11" db="EMBL/GenBank/DDBJ databases">
        <authorList>
            <person name="Jaros S."/>
            <person name="Januszkiewicz K."/>
            <person name="Wedrychowicz H."/>
        </authorList>
    </citation>
    <scope>NUCLEOTIDE SEQUENCE [LARGE SCALE GENOMIC DNA]</scope>
    <source>
        <strain evidence="2 3">DSM 24787</strain>
    </source>
</reference>
<dbReference type="AlphaFoldDB" id="A0A1N6JYF9"/>
<dbReference type="SUPFAM" id="SSF48239">
    <property type="entry name" value="Terpenoid cyclases/Protein prenyltransferases"/>
    <property type="match status" value="1"/>
</dbReference>
<feature type="transmembrane region" description="Helical" evidence="1">
    <location>
        <begin position="359"/>
        <end position="378"/>
    </location>
</feature>
<evidence type="ECO:0000256" key="1">
    <source>
        <dbReference type="SAM" id="Phobius"/>
    </source>
</evidence>
<sequence length="421" mass="48243">MKKQIRIEEINRIVAEAIKNLRLHRRRIKGKVGWHQYLGEGKIGTIATAQALLIFQYYKEEINDRLRIINTLLSSQLKSDDPAKDGGWEYVTNFPGIATVEATCWALLALYEEYRDDPVALAGLNWLLRNINSGDTDEGWGILPGDISRVYTTCLVLKTLKVYGKENTSAYERGLNWLLGIQNLDKGFGSQAGAASNIVNTSRVIITLAANGHDSNAIRSAVEWLKERTRSLQQTKANIEPEYRECIDFRGRKMYFHHMPLQNVLAALILSGSTKCDTVFDGVNSLITDNNYYYWQHPNFKDGKRKPLWAIFDTLVVCKALRETPYSWSALGVINYEGNSMTYTDVARPFSWERFKKRFIFDLWGKIFIGICVLMIAYRVLDKYPALGTTAYFSLIIIPLFIELLGYYLTETIKDKRRIEL</sequence>
<dbReference type="InterPro" id="IPR008930">
    <property type="entry name" value="Terpenoid_cyclase/PrenylTrfase"/>
</dbReference>
<evidence type="ECO:0000313" key="2">
    <source>
        <dbReference type="EMBL" id="SIO49374.1"/>
    </source>
</evidence>
<dbReference type="EMBL" id="FSRA01000002">
    <property type="protein sequence ID" value="SIO49374.1"/>
    <property type="molecule type" value="Genomic_DNA"/>
</dbReference>
<keyword evidence="1" id="KW-0472">Membrane</keyword>
<keyword evidence="3" id="KW-1185">Reference proteome</keyword>
<proteinExistence type="predicted"/>
<keyword evidence="1" id="KW-0812">Transmembrane</keyword>
<organism evidence="2 3">
    <name type="scientific">Chitinophaga niabensis</name>
    <dbReference type="NCBI Taxonomy" id="536979"/>
    <lineage>
        <taxon>Bacteria</taxon>
        <taxon>Pseudomonadati</taxon>
        <taxon>Bacteroidota</taxon>
        <taxon>Chitinophagia</taxon>
        <taxon>Chitinophagales</taxon>
        <taxon>Chitinophagaceae</taxon>
        <taxon>Chitinophaga</taxon>
    </lineage>
</organism>
<accession>A0A1N6JYF9</accession>
<dbReference type="Proteomes" id="UP000185003">
    <property type="component" value="Unassembled WGS sequence"/>
</dbReference>
<dbReference type="RefSeq" id="WP_074242011.1">
    <property type="nucleotide sequence ID" value="NZ_FSRA01000002.1"/>
</dbReference>
<name>A0A1N6JYF9_9BACT</name>
<dbReference type="Gene3D" id="1.50.10.20">
    <property type="match status" value="2"/>
</dbReference>
<dbReference type="CDD" id="cd00688">
    <property type="entry name" value="ISOPREN_C2_like"/>
    <property type="match status" value="1"/>
</dbReference>
<evidence type="ECO:0000313" key="3">
    <source>
        <dbReference type="Proteomes" id="UP000185003"/>
    </source>
</evidence>
<protein>
    <submittedName>
        <fullName evidence="2">Uncharacterized protein</fullName>
    </submittedName>
</protein>
<keyword evidence="1" id="KW-1133">Transmembrane helix</keyword>
<feature type="transmembrane region" description="Helical" evidence="1">
    <location>
        <begin position="390"/>
        <end position="409"/>
    </location>
</feature>
<dbReference type="OrthoDB" id="4673451at2"/>